<evidence type="ECO:0000256" key="11">
    <source>
        <dbReference type="ARBA" id="ARBA00047899"/>
    </source>
</evidence>
<evidence type="ECO:0000256" key="1">
    <source>
        <dbReference type="ARBA" id="ARBA00004251"/>
    </source>
</evidence>
<dbReference type="SMART" id="SM00220">
    <property type="entry name" value="S_TKc"/>
    <property type="match status" value="1"/>
</dbReference>
<dbReference type="SUPFAM" id="SSF51110">
    <property type="entry name" value="alpha-D-mannose-specific plant lectins"/>
    <property type="match status" value="1"/>
</dbReference>
<gene>
    <name evidence="17" type="ORF">M0R45_014238</name>
</gene>
<accession>A0AAW1XLQ0</accession>
<dbReference type="Gene3D" id="1.10.510.10">
    <property type="entry name" value="Transferase(Phosphotransferase) domain 1"/>
    <property type="match status" value="1"/>
</dbReference>
<evidence type="ECO:0000313" key="18">
    <source>
        <dbReference type="Proteomes" id="UP001457282"/>
    </source>
</evidence>
<dbReference type="InterPro" id="IPR001245">
    <property type="entry name" value="Ser-Thr/Tyr_kinase_cat_dom"/>
</dbReference>
<evidence type="ECO:0000256" key="4">
    <source>
        <dbReference type="ARBA" id="ARBA00022679"/>
    </source>
</evidence>
<comment type="caution">
    <text evidence="17">The sequence shown here is derived from an EMBL/GenBank/DDBJ whole genome shotgun (WGS) entry which is preliminary data.</text>
</comment>
<evidence type="ECO:0000256" key="3">
    <source>
        <dbReference type="ARBA" id="ARBA00022527"/>
    </source>
</evidence>
<dbReference type="SUPFAM" id="SSF56112">
    <property type="entry name" value="Protein kinase-like (PK-like)"/>
    <property type="match status" value="1"/>
</dbReference>
<dbReference type="Gene3D" id="3.30.200.20">
    <property type="entry name" value="Phosphorylase Kinase, domain 1"/>
    <property type="match status" value="1"/>
</dbReference>
<dbReference type="Gene3D" id="2.90.10.10">
    <property type="entry name" value="Bulb-type lectin domain"/>
    <property type="match status" value="1"/>
</dbReference>
<comment type="similarity">
    <text evidence="13">Belongs to the protein kinase superfamily. Ser/Thr protein kinase family.</text>
</comment>
<dbReference type="InterPro" id="IPR000719">
    <property type="entry name" value="Prot_kinase_dom"/>
</dbReference>
<comment type="catalytic activity">
    <reaction evidence="11 13">
        <text>L-threonyl-[protein] + ATP = O-phospho-L-threonyl-[protein] + ADP + H(+)</text>
        <dbReference type="Rhea" id="RHEA:46608"/>
        <dbReference type="Rhea" id="RHEA-COMP:11060"/>
        <dbReference type="Rhea" id="RHEA-COMP:11605"/>
        <dbReference type="ChEBI" id="CHEBI:15378"/>
        <dbReference type="ChEBI" id="CHEBI:30013"/>
        <dbReference type="ChEBI" id="CHEBI:30616"/>
        <dbReference type="ChEBI" id="CHEBI:61977"/>
        <dbReference type="ChEBI" id="CHEBI:456216"/>
        <dbReference type="EC" id="2.7.11.1"/>
    </reaction>
</comment>
<sequence length="766" mass="86725">MSSLQFQLANGLNLFFLIFATLWTCHGAVRDTLKPGDTLDSTSFLVSAKAMFTLGFFANQNSNSSYLAIWQTGNPVRLWIANRSAPILYPSGVLTLDMNKTLKIMHKGGDPVVLYPANSETTSINSTSTVVATLLDSGNFIMQELNSDGSMKRVLWESFDHLGDTLLPGMKVGVNRRNGHIWSVSSWSSFYVPAPGPFTLDWDPNGRELKIKRRGVVYWTSGVFRDGRFEFMKPDDEFRRLRYKFSIVSNENEDYFTYTSANVDQNYRPEWVLGLFGRLFEVGGNVIAPADNCYAYNTDGGCQRRDYPSCRHFGDTFVEKNGFFNPTTPNLAVKKDPNTSLSISDCGEACWEDCDCLGFNFLLDNQTGCQFWIGKWDFVHQFGYPTTIYILSELSRNDTISADKTSKESDTNRWIWIEEENLTFQGKARKMIVNELLDHNAGKMGHNDLRVYSYASVLAATSNFSEENKLGEGGFGPVYRGRSVTGQDIAVKRLSRCSGQGTVEFKNELTLISELQHTNLVQLLGFCIHGEERMLIYEYMPNKSLDYFLFDSTRRMLLDWNKRFSIIEGITQGLLYLHKYSRVRVIHRDLKAGNILLDENMIPKISDFGMARIFTHNELEANTNRVVGTYGYMSPEYAMEGIFSIKSDIYTFYNDDRVLNVVGYAWELWKDGRGLELMDPTLSDSCIKDQLLRCIHVGLLCVEGNAIDRPTISDVISMLTNERLSLPAPTKPAFCVGRKVVRGGIDGKRSEIISVNSMSNSEFQAR</sequence>
<evidence type="ECO:0000256" key="7">
    <source>
        <dbReference type="ARBA" id="ARBA00022777"/>
    </source>
</evidence>
<dbReference type="GO" id="GO:0005886">
    <property type="term" value="C:plasma membrane"/>
    <property type="evidence" value="ECO:0007669"/>
    <property type="project" value="UniProtKB-SubCell"/>
</dbReference>
<dbReference type="FunFam" id="1.10.510.10:FF:000060">
    <property type="entry name" value="G-type lectin S-receptor-like serine/threonine-protein kinase"/>
    <property type="match status" value="1"/>
</dbReference>
<dbReference type="Pfam" id="PF07714">
    <property type="entry name" value="PK_Tyr_Ser-Thr"/>
    <property type="match status" value="1"/>
</dbReference>
<evidence type="ECO:0000259" key="15">
    <source>
        <dbReference type="PROSITE" id="PS50011"/>
    </source>
</evidence>
<dbReference type="InterPro" id="IPR008271">
    <property type="entry name" value="Ser/Thr_kinase_AS"/>
</dbReference>
<keyword evidence="4 13" id="KW-0808">Transferase</keyword>
<comment type="catalytic activity">
    <reaction evidence="12 13">
        <text>L-seryl-[protein] + ATP = O-phospho-L-seryl-[protein] + ADP + H(+)</text>
        <dbReference type="Rhea" id="RHEA:17989"/>
        <dbReference type="Rhea" id="RHEA-COMP:9863"/>
        <dbReference type="Rhea" id="RHEA-COMP:11604"/>
        <dbReference type="ChEBI" id="CHEBI:15378"/>
        <dbReference type="ChEBI" id="CHEBI:29999"/>
        <dbReference type="ChEBI" id="CHEBI:30616"/>
        <dbReference type="ChEBI" id="CHEBI:83421"/>
        <dbReference type="ChEBI" id="CHEBI:456216"/>
        <dbReference type="EC" id="2.7.11.1"/>
    </reaction>
</comment>
<dbReference type="Proteomes" id="UP001457282">
    <property type="component" value="Unassembled WGS sequence"/>
</dbReference>
<dbReference type="PANTHER" id="PTHR27002:SF1087">
    <property type="entry name" value="PROTEIN KINASE DOMAIN-CONTAINING PROTEIN"/>
    <property type="match status" value="1"/>
</dbReference>
<dbReference type="PANTHER" id="PTHR27002">
    <property type="entry name" value="RECEPTOR-LIKE SERINE/THREONINE-PROTEIN KINASE SD1-8"/>
    <property type="match status" value="1"/>
</dbReference>
<evidence type="ECO:0000256" key="6">
    <source>
        <dbReference type="ARBA" id="ARBA00022741"/>
    </source>
</evidence>
<feature type="chain" id="PRO_5043755109" description="Receptor-like serine/threonine-protein kinase" evidence="14">
    <location>
        <begin position="28"/>
        <end position="766"/>
    </location>
</feature>
<dbReference type="InterPro" id="IPR036426">
    <property type="entry name" value="Bulb-type_lectin_dom_sf"/>
</dbReference>
<feature type="domain" description="Bulb-type lectin" evidence="16">
    <location>
        <begin position="30"/>
        <end position="155"/>
    </location>
</feature>
<feature type="domain" description="Protein kinase" evidence="15">
    <location>
        <begin position="464"/>
        <end position="734"/>
    </location>
</feature>
<dbReference type="PIRSF" id="PIRSF000641">
    <property type="entry name" value="SRK"/>
    <property type="match status" value="1"/>
</dbReference>
<evidence type="ECO:0000256" key="14">
    <source>
        <dbReference type="SAM" id="SignalP"/>
    </source>
</evidence>
<dbReference type="AlphaFoldDB" id="A0AAW1XLQ0"/>
<proteinExistence type="inferred from homology"/>
<keyword evidence="2" id="KW-0472">Membrane</keyword>
<keyword evidence="9" id="KW-1015">Disulfide bond</keyword>
<dbReference type="PROSITE" id="PS50011">
    <property type="entry name" value="PROTEIN_KINASE_DOM"/>
    <property type="match status" value="1"/>
</dbReference>
<keyword evidence="5 14" id="KW-0732">Signal</keyword>
<dbReference type="PROSITE" id="PS50927">
    <property type="entry name" value="BULB_LECTIN"/>
    <property type="match status" value="1"/>
</dbReference>
<dbReference type="EMBL" id="JBEDUW010000003">
    <property type="protein sequence ID" value="KAK9937447.1"/>
    <property type="molecule type" value="Genomic_DNA"/>
</dbReference>
<evidence type="ECO:0000256" key="13">
    <source>
        <dbReference type="PIRNR" id="PIRNR000641"/>
    </source>
</evidence>
<evidence type="ECO:0000256" key="8">
    <source>
        <dbReference type="ARBA" id="ARBA00022840"/>
    </source>
</evidence>
<dbReference type="InterPro" id="IPR024171">
    <property type="entry name" value="SRK-like_kinase"/>
</dbReference>
<keyword evidence="10" id="KW-0325">Glycoprotein</keyword>
<evidence type="ECO:0000256" key="12">
    <source>
        <dbReference type="ARBA" id="ARBA00048679"/>
    </source>
</evidence>
<dbReference type="Pfam" id="PF01453">
    <property type="entry name" value="B_lectin"/>
    <property type="match status" value="1"/>
</dbReference>
<dbReference type="InterPro" id="IPR011009">
    <property type="entry name" value="Kinase-like_dom_sf"/>
</dbReference>
<evidence type="ECO:0000256" key="5">
    <source>
        <dbReference type="ARBA" id="ARBA00022729"/>
    </source>
</evidence>
<evidence type="ECO:0000256" key="2">
    <source>
        <dbReference type="ARBA" id="ARBA00022475"/>
    </source>
</evidence>
<protein>
    <recommendedName>
        <fullName evidence="13">Receptor-like serine/threonine-protein kinase</fullName>
        <ecNumber evidence="13">2.7.11.1</ecNumber>
    </recommendedName>
</protein>
<dbReference type="PROSITE" id="PS00108">
    <property type="entry name" value="PROTEIN_KINASE_ST"/>
    <property type="match status" value="1"/>
</dbReference>
<keyword evidence="6 13" id="KW-0547">Nucleotide-binding</keyword>
<keyword evidence="3 13" id="KW-0723">Serine/threonine-protein kinase</keyword>
<keyword evidence="18" id="KW-1185">Reference proteome</keyword>
<dbReference type="GO" id="GO:0004674">
    <property type="term" value="F:protein serine/threonine kinase activity"/>
    <property type="evidence" value="ECO:0007669"/>
    <property type="project" value="UniProtKB-KW"/>
</dbReference>
<feature type="signal peptide" evidence="14">
    <location>
        <begin position="1"/>
        <end position="27"/>
    </location>
</feature>
<evidence type="ECO:0000259" key="16">
    <source>
        <dbReference type="PROSITE" id="PS50927"/>
    </source>
</evidence>
<reference evidence="17 18" key="1">
    <citation type="journal article" date="2023" name="G3 (Bethesda)">
        <title>A chromosome-length genome assembly and annotation of blackberry (Rubus argutus, cv. 'Hillquist').</title>
        <authorList>
            <person name="Bruna T."/>
            <person name="Aryal R."/>
            <person name="Dudchenko O."/>
            <person name="Sargent D.J."/>
            <person name="Mead D."/>
            <person name="Buti M."/>
            <person name="Cavallini A."/>
            <person name="Hytonen T."/>
            <person name="Andres J."/>
            <person name="Pham M."/>
            <person name="Weisz D."/>
            <person name="Mascagni F."/>
            <person name="Usai G."/>
            <person name="Natali L."/>
            <person name="Bassil N."/>
            <person name="Fernandez G.E."/>
            <person name="Lomsadze A."/>
            <person name="Armour M."/>
            <person name="Olukolu B."/>
            <person name="Poorten T."/>
            <person name="Britton C."/>
            <person name="Davik J."/>
            <person name="Ashrafi H."/>
            <person name="Aiden E.L."/>
            <person name="Borodovsky M."/>
            <person name="Worthington M."/>
        </authorList>
    </citation>
    <scope>NUCLEOTIDE SEQUENCE [LARGE SCALE GENOMIC DNA]</scope>
    <source>
        <strain evidence="17">PI 553951</strain>
    </source>
</reference>
<dbReference type="SMART" id="SM00108">
    <property type="entry name" value="B_lectin"/>
    <property type="match status" value="1"/>
</dbReference>
<keyword evidence="7 13" id="KW-0418">Kinase</keyword>
<dbReference type="EC" id="2.7.11.1" evidence="13"/>
<organism evidence="17 18">
    <name type="scientific">Rubus argutus</name>
    <name type="common">Southern blackberry</name>
    <dbReference type="NCBI Taxonomy" id="59490"/>
    <lineage>
        <taxon>Eukaryota</taxon>
        <taxon>Viridiplantae</taxon>
        <taxon>Streptophyta</taxon>
        <taxon>Embryophyta</taxon>
        <taxon>Tracheophyta</taxon>
        <taxon>Spermatophyta</taxon>
        <taxon>Magnoliopsida</taxon>
        <taxon>eudicotyledons</taxon>
        <taxon>Gunneridae</taxon>
        <taxon>Pentapetalae</taxon>
        <taxon>rosids</taxon>
        <taxon>fabids</taxon>
        <taxon>Rosales</taxon>
        <taxon>Rosaceae</taxon>
        <taxon>Rosoideae</taxon>
        <taxon>Rosoideae incertae sedis</taxon>
        <taxon>Rubus</taxon>
    </lineage>
</organism>
<dbReference type="GO" id="GO:0005524">
    <property type="term" value="F:ATP binding"/>
    <property type="evidence" value="ECO:0007669"/>
    <property type="project" value="UniProtKB-KW"/>
</dbReference>
<name>A0AAW1XLQ0_RUBAR</name>
<keyword evidence="2" id="KW-1003">Cell membrane</keyword>
<dbReference type="InterPro" id="IPR001480">
    <property type="entry name" value="Bulb-type_lectin_dom"/>
</dbReference>
<dbReference type="FunFam" id="3.30.200.20:FF:000951">
    <property type="entry name" value="Uncharacterized protein"/>
    <property type="match status" value="1"/>
</dbReference>
<evidence type="ECO:0000313" key="17">
    <source>
        <dbReference type="EMBL" id="KAK9937447.1"/>
    </source>
</evidence>
<evidence type="ECO:0000256" key="10">
    <source>
        <dbReference type="ARBA" id="ARBA00023180"/>
    </source>
</evidence>
<keyword evidence="8 13" id="KW-0067">ATP-binding</keyword>
<comment type="subcellular location">
    <subcellularLocation>
        <location evidence="1">Cell membrane</location>
        <topology evidence="1">Single-pass type I membrane protein</topology>
    </subcellularLocation>
</comment>
<evidence type="ECO:0000256" key="9">
    <source>
        <dbReference type="ARBA" id="ARBA00023157"/>
    </source>
</evidence>